<dbReference type="PROSITE" id="PS51296">
    <property type="entry name" value="RIESKE"/>
    <property type="match status" value="1"/>
</dbReference>
<keyword evidence="3" id="KW-0479">Metal-binding</keyword>
<dbReference type="InterPro" id="IPR015879">
    <property type="entry name" value="Ring_hydroxy_dOase_asu_C_dom"/>
</dbReference>
<dbReference type="Gene3D" id="3.90.380.10">
    <property type="entry name" value="Naphthalene 1,2-dioxygenase Alpha Subunit, Chain A, domain 1"/>
    <property type="match status" value="1"/>
</dbReference>
<dbReference type="AlphaFoldDB" id="A0A5M3WWE4"/>
<dbReference type="PRINTS" id="PR00090">
    <property type="entry name" value="RNGDIOXGNASE"/>
</dbReference>
<reference evidence="8 9" key="1">
    <citation type="submission" date="2019-10" db="EMBL/GenBank/DDBJ databases">
        <title>Whole genome shotgun sequence of Acrocarpospora macrocephala NBRC 16266.</title>
        <authorList>
            <person name="Ichikawa N."/>
            <person name="Kimura A."/>
            <person name="Kitahashi Y."/>
            <person name="Komaki H."/>
            <person name="Oguchi A."/>
        </authorList>
    </citation>
    <scope>NUCLEOTIDE SEQUENCE [LARGE SCALE GENOMIC DNA]</scope>
    <source>
        <strain evidence="8 9">NBRC 16266</strain>
    </source>
</reference>
<evidence type="ECO:0000256" key="4">
    <source>
        <dbReference type="ARBA" id="ARBA00023002"/>
    </source>
</evidence>
<keyword evidence="5" id="KW-0408">Iron</keyword>
<dbReference type="GO" id="GO:0016705">
    <property type="term" value="F:oxidoreductase activity, acting on paired donors, with incorporation or reduction of molecular oxygen"/>
    <property type="evidence" value="ECO:0007669"/>
    <property type="project" value="UniProtKB-ARBA"/>
</dbReference>
<evidence type="ECO:0000256" key="5">
    <source>
        <dbReference type="ARBA" id="ARBA00023004"/>
    </source>
</evidence>
<evidence type="ECO:0000313" key="8">
    <source>
        <dbReference type="EMBL" id="GES12552.1"/>
    </source>
</evidence>
<dbReference type="SUPFAM" id="SSF55961">
    <property type="entry name" value="Bet v1-like"/>
    <property type="match status" value="1"/>
</dbReference>
<dbReference type="RefSeq" id="WP_170322743.1">
    <property type="nucleotide sequence ID" value="NZ_BAAAHL010000021.1"/>
</dbReference>
<comment type="cofactor">
    <cofactor evidence="1">
        <name>Fe cation</name>
        <dbReference type="ChEBI" id="CHEBI:24875"/>
    </cofactor>
</comment>
<dbReference type="InterPro" id="IPR001663">
    <property type="entry name" value="Rng_hydr_dOase-A"/>
</dbReference>
<dbReference type="PANTHER" id="PTHR43756">
    <property type="entry name" value="CHOLINE MONOOXYGENASE, CHLOROPLASTIC"/>
    <property type="match status" value="1"/>
</dbReference>
<dbReference type="PANTHER" id="PTHR43756:SF5">
    <property type="entry name" value="CHOLINE MONOOXYGENASE, CHLOROPLASTIC"/>
    <property type="match status" value="1"/>
</dbReference>
<dbReference type="Gene3D" id="2.102.10.10">
    <property type="entry name" value="Rieske [2Fe-2S] iron-sulphur domain"/>
    <property type="match status" value="1"/>
</dbReference>
<dbReference type="GO" id="GO:0005506">
    <property type="term" value="F:iron ion binding"/>
    <property type="evidence" value="ECO:0007669"/>
    <property type="project" value="InterPro"/>
</dbReference>
<comment type="caution">
    <text evidence="8">The sequence shown here is derived from an EMBL/GenBank/DDBJ whole genome shotgun (WGS) entry which is preliminary data.</text>
</comment>
<dbReference type="Pfam" id="PF00848">
    <property type="entry name" value="Ring_hydroxyl_A"/>
    <property type="match status" value="1"/>
</dbReference>
<keyword evidence="4" id="KW-0560">Oxidoreductase</keyword>
<dbReference type="SUPFAM" id="SSF50022">
    <property type="entry name" value="ISP domain"/>
    <property type="match status" value="1"/>
</dbReference>
<evidence type="ECO:0000256" key="2">
    <source>
        <dbReference type="ARBA" id="ARBA00022714"/>
    </source>
</evidence>
<dbReference type="GO" id="GO:0051537">
    <property type="term" value="F:2 iron, 2 sulfur cluster binding"/>
    <property type="evidence" value="ECO:0007669"/>
    <property type="project" value="UniProtKB-KW"/>
</dbReference>
<dbReference type="InterPro" id="IPR036922">
    <property type="entry name" value="Rieske_2Fe-2S_sf"/>
</dbReference>
<dbReference type="CDD" id="cd03469">
    <property type="entry name" value="Rieske_RO_Alpha_N"/>
    <property type="match status" value="1"/>
</dbReference>
<keyword evidence="2" id="KW-0001">2Fe-2S</keyword>
<dbReference type="GO" id="GO:0004497">
    <property type="term" value="F:monooxygenase activity"/>
    <property type="evidence" value="ECO:0007669"/>
    <property type="project" value="UniProtKB-ARBA"/>
</dbReference>
<protein>
    <submittedName>
        <fullName evidence="8">(2Fe-2S)-binding protein</fullName>
    </submittedName>
</protein>
<dbReference type="Pfam" id="PF00355">
    <property type="entry name" value="Rieske"/>
    <property type="match status" value="1"/>
</dbReference>
<dbReference type="InterPro" id="IPR017941">
    <property type="entry name" value="Rieske_2Fe-2S"/>
</dbReference>
<evidence type="ECO:0000256" key="6">
    <source>
        <dbReference type="ARBA" id="ARBA00023014"/>
    </source>
</evidence>
<organism evidence="8 9">
    <name type="scientific">Acrocarpospora macrocephala</name>
    <dbReference type="NCBI Taxonomy" id="150177"/>
    <lineage>
        <taxon>Bacteria</taxon>
        <taxon>Bacillati</taxon>
        <taxon>Actinomycetota</taxon>
        <taxon>Actinomycetes</taxon>
        <taxon>Streptosporangiales</taxon>
        <taxon>Streptosporangiaceae</taxon>
        <taxon>Acrocarpospora</taxon>
    </lineage>
</organism>
<proteinExistence type="predicted"/>
<dbReference type="EMBL" id="BLAE01000036">
    <property type="protein sequence ID" value="GES12552.1"/>
    <property type="molecule type" value="Genomic_DNA"/>
</dbReference>
<evidence type="ECO:0000259" key="7">
    <source>
        <dbReference type="PROSITE" id="PS51296"/>
    </source>
</evidence>
<keyword evidence="9" id="KW-1185">Reference proteome</keyword>
<dbReference type="Proteomes" id="UP000331127">
    <property type="component" value="Unassembled WGS sequence"/>
</dbReference>
<gene>
    <name evidence="8" type="ORF">Amac_061490</name>
</gene>
<evidence type="ECO:0000256" key="3">
    <source>
        <dbReference type="ARBA" id="ARBA00022723"/>
    </source>
</evidence>
<feature type="domain" description="Rieske" evidence="7">
    <location>
        <begin position="56"/>
        <end position="174"/>
    </location>
</feature>
<sequence length="410" mass="45872">MDTVLDDKIRARAAEILLDVERCTDPVQSAQLLPRQVYTSQDFFEFEKQAIFGREWLCVAHVNEIPNPGDQLPMTIFDEPIVVLRDLSGEIRTLSTICQHRGHPIFDGLNAREAEAPCLNGTKLVCPYHNWAFGLDGKLVAAPQMTETVPLKDLRRFVRLPAVRTEIFHGLVFVNFDPDARPLAPTLAKLDAELATFGLDELVPMPASMRRDLPWNWKIHHDNALEPYHTAFVHKGVHESAPSRLAEFGEFDPGDGQIMHPTYLVSEEASLGDAADGRRRTPGIPGLTEEQRRRVMFASVPPLIFGIFQPTFVSLSFVLPTSARTIDLRRVNLYPKSAVEVPGFEEIYAEQLKRKAVAIEQDAVTTEALQRGYESRFAPRGPLAKLETTIPQMNAWLLTRYQAALGATGG</sequence>
<evidence type="ECO:0000256" key="1">
    <source>
        <dbReference type="ARBA" id="ARBA00001962"/>
    </source>
</evidence>
<keyword evidence="6" id="KW-0411">Iron-sulfur</keyword>
<name>A0A5M3WWE4_9ACTN</name>
<accession>A0A5M3WWE4</accession>
<evidence type="ECO:0000313" key="9">
    <source>
        <dbReference type="Proteomes" id="UP000331127"/>
    </source>
</evidence>